<evidence type="ECO:0008006" key="5">
    <source>
        <dbReference type="Google" id="ProtNLM"/>
    </source>
</evidence>
<dbReference type="OrthoDB" id="9915987at2"/>
<feature type="compositionally biased region" description="Pro residues" evidence="1">
    <location>
        <begin position="191"/>
        <end position="203"/>
    </location>
</feature>
<gene>
    <name evidence="3" type="ORF">BN2156_04169</name>
</gene>
<name>A0A0H5S7R8_9MYCO</name>
<feature type="region of interest" description="Disordered" evidence="1">
    <location>
        <begin position="23"/>
        <end position="85"/>
    </location>
</feature>
<sequence precursor="true">MSSRRTASIAAAVLCLLLPTGCAKQDEQPAPGAQRSTASGAAGATTENGRADARPEQGAKGAPNGQGQGEAKGGPIGGGSKSGTALASPITIPAIQQQGQPVDDDVRYPGGVIGFVEDLIRDQCADGTLCGFTVTAVRHEPDTAPEPSAERDYCAYIQGEEQKESVTYTEPATVALNCVWHYTEPDDSGPVPDPDPPPPPGDPATPGASTTATTPAGGDTE</sequence>
<organism evidence="3 4">
    <name type="scientific">Mycolicibacterium neworleansense</name>
    <dbReference type="NCBI Taxonomy" id="146018"/>
    <lineage>
        <taxon>Bacteria</taxon>
        <taxon>Bacillati</taxon>
        <taxon>Actinomycetota</taxon>
        <taxon>Actinomycetes</taxon>
        <taxon>Mycobacteriales</taxon>
        <taxon>Mycobacteriaceae</taxon>
        <taxon>Mycolicibacterium</taxon>
    </lineage>
</organism>
<dbReference type="EMBL" id="CWKH01000002">
    <property type="protein sequence ID" value="CRZ17284.1"/>
    <property type="molecule type" value="Genomic_DNA"/>
</dbReference>
<reference evidence="4" key="1">
    <citation type="submission" date="2015-07" db="EMBL/GenBank/DDBJ databases">
        <authorList>
            <person name="Urmite Genomes"/>
        </authorList>
    </citation>
    <scope>NUCLEOTIDE SEQUENCE [LARGE SCALE GENOMIC DNA]</scope>
    <source>
        <strain evidence="4">type strain: ATCC 49404</strain>
    </source>
</reference>
<dbReference type="STRING" id="146018.BN2156_04169"/>
<protein>
    <recommendedName>
        <fullName evidence="5">Secreted protein</fullName>
    </recommendedName>
</protein>
<dbReference type="Proteomes" id="UP000199147">
    <property type="component" value="Unassembled WGS sequence"/>
</dbReference>
<feature type="compositionally biased region" description="Low complexity" evidence="1">
    <location>
        <begin position="36"/>
        <end position="46"/>
    </location>
</feature>
<evidence type="ECO:0000256" key="2">
    <source>
        <dbReference type="SAM" id="SignalP"/>
    </source>
</evidence>
<keyword evidence="4" id="KW-1185">Reference proteome</keyword>
<accession>A0A0H5S7R8</accession>
<dbReference type="AlphaFoldDB" id="A0A0H5S7R8"/>
<feature type="compositionally biased region" description="Gly residues" evidence="1">
    <location>
        <begin position="64"/>
        <end position="81"/>
    </location>
</feature>
<evidence type="ECO:0000313" key="3">
    <source>
        <dbReference type="EMBL" id="CRZ17284.1"/>
    </source>
</evidence>
<evidence type="ECO:0000313" key="4">
    <source>
        <dbReference type="Proteomes" id="UP000199147"/>
    </source>
</evidence>
<keyword evidence="2" id="KW-0732">Signal</keyword>
<feature type="compositionally biased region" description="Low complexity" evidence="1">
    <location>
        <begin position="204"/>
        <end position="221"/>
    </location>
</feature>
<evidence type="ECO:0000256" key="1">
    <source>
        <dbReference type="SAM" id="MobiDB-lite"/>
    </source>
</evidence>
<feature type="signal peptide" evidence="2">
    <location>
        <begin position="1"/>
        <end position="25"/>
    </location>
</feature>
<proteinExistence type="predicted"/>
<feature type="chain" id="PRO_5005223749" description="Secreted protein" evidence="2">
    <location>
        <begin position="26"/>
        <end position="221"/>
    </location>
</feature>
<feature type="region of interest" description="Disordered" evidence="1">
    <location>
        <begin position="181"/>
        <end position="221"/>
    </location>
</feature>
<dbReference type="RefSeq" id="WP_131725187.1">
    <property type="nucleotide sequence ID" value="NZ_CWKH01000002.1"/>
</dbReference>